<dbReference type="RefSeq" id="WP_330974117.1">
    <property type="nucleotide sequence ID" value="NZ_JAZGLY010000003.1"/>
</dbReference>
<evidence type="ECO:0000313" key="2">
    <source>
        <dbReference type="EMBL" id="MEE6186707.1"/>
    </source>
</evidence>
<sequence>MYIIVGATGRIGSLVVKAMQHQNLPVRAVVRDPSKLTLTSVEVGKADLMQTDEVVEAFKGGTTALLITPENPASQDIMGDTRRVVENYRQAIIATGIRRMVALSCIGAHLDDNTGNILMSRMLETALADLDVEKVYIRPSYYFSNWLAYLDTVQQYGILPTFFPEDLKIEMHAPADLAQFITEIMIAKEVQQVYELFGPRAYSSRDIAAAFSNLLQKSIAVQSIPPRQWVETLCSVGFTEDAAKHLADMTQAVVDQKAIPEFPERVIKLKTEFEDYIRPYVANAD</sequence>
<accession>A0ABU7RG10</accession>
<protein>
    <submittedName>
        <fullName evidence="2">NAD(P)H-binding protein</fullName>
    </submittedName>
</protein>
<name>A0ABU7RG10_9BACT</name>
<dbReference type="Gene3D" id="3.90.25.10">
    <property type="entry name" value="UDP-galactose 4-epimerase, domain 1"/>
    <property type="match status" value="1"/>
</dbReference>
<dbReference type="InterPro" id="IPR036291">
    <property type="entry name" value="NAD(P)-bd_dom_sf"/>
</dbReference>
<dbReference type="SUPFAM" id="SSF51735">
    <property type="entry name" value="NAD(P)-binding Rossmann-fold domains"/>
    <property type="match status" value="1"/>
</dbReference>
<dbReference type="InterPro" id="IPR016040">
    <property type="entry name" value="NAD(P)-bd_dom"/>
</dbReference>
<dbReference type="PANTHER" id="PTHR43162:SF1">
    <property type="entry name" value="PRESTALK A DIFFERENTIATION PROTEIN A"/>
    <property type="match status" value="1"/>
</dbReference>
<proteinExistence type="predicted"/>
<dbReference type="EMBL" id="JAZGLY010000003">
    <property type="protein sequence ID" value="MEE6186707.1"/>
    <property type="molecule type" value="Genomic_DNA"/>
</dbReference>
<dbReference type="Gene3D" id="3.40.50.720">
    <property type="entry name" value="NAD(P)-binding Rossmann-like Domain"/>
    <property type="match status" value="1"/>
</dbReference>
<dbReference type="InterPro" id="IPR051604">
    <property type="entry name" value="Ergot_Alk_Oxidoreductase"/>
</dbReference>
<evidence type="ECO:0000313" key="3">
    <source>
        <dbReference type="Proteomes" id="UP001357452"/>
    </source>
</evidence>
<feature type="domain" description="NAD(P)-binding" evidence="1">
    <location>
        <begin position="6"/>
        <end position="138"/>
    </location>
</feature>
<evidence type="ECO:0000259" key="1">
    <source>
        <dbReference type="Pfam" id="PF13460"/>
    </source>
</evidence>
<dbReference type="Proteomes" id="UP001357452">
    <property type="component" value="Unassembled WGS sequence"/>
</dbReference>
<keyword evidence="3" id="KW-1185">Reference proteome</keyword>
<organism evidence="2 3">
    <name type="scientific">Niabella digestorum</name>
    <dbReference type="NCBI Taxonomy" id="3117701"/>
    <lineage>
        <taxon>Bacteria</taxon>
        <taxon>Pseudomonadati</taxon>
        <taxon>Bacteroidota</taxon>
        <taxon>Chitinophagia</taxon>
        <taxon>Chitinophagales</taxon>
        <taxon>Chitinophagaceae</taxon>
        <taxon>Niabella</taxon>
    </lineage>
</organism>
<comment type="caution">
    <text evidence="2">The sequence shown here is derived from an EMBL/GenBank/DDBJ whole genome shotgun (WGS) entry which is preliminary data.</text>
</comment>
<reference evidence="2 3" key="1">
    <citation type="submission" date="2024-01" db="EMBL/GenBank/DDBJ databases">
        <title>Niabella digestum sp. nov., isolated from waste digestion system.</title>
        <authorList>
            <person name="Zhang L."/>
        </authorList>
    </citation>
    <scope>NUCLEOTIDE SEQUENCE [LARGE SCALE GENOMIC DNA]</scope>
    <source>
        <strain evidence="2 3">A18</strain>
    </source>
</reference>
<dbReference type="PANTHER" id="PTHR43162">
    <property type="match status" value="1"/>
</dbReference>
<gene>
    <name evidence="2" type="ORF">V2H41_05410</name>
</gene>
<dbReference type="Pfam" id="PF13460">
    <property type="entry name" value="NAD_binding_10"/>
    <property type="match status" value="1"/>
</dbReference>